<dbReference type="GO" id="GO:0016491">
    <property type="term" value="F:oxidoreductase activity"/>
    <property type="evidence" value="ECO:0007669"/>
    <property type="project" value="UniProtKB-ARBA"/>
</dbReference>
<dbReference type="InterPro" id="IPR017900">
    <property type="entry name" value="4Fe4S_Fe_S_CS"/>
</dbReference>
<feature type="domain" description="4Fe-4S ferredoxin-type" evidence="1">
    <location>
        <begin position="61"/>
        <end position="78"/>
    </location>
</feature>
<dbReference type="InterPro" id="IPR017896">
    <property type="entry name" value="4Fe4S_Fe-S-bd"/>
</dbReference>
<dbReference type="Pfam" id="PF12838">
    <property type="entry name" value="Fer4_7"/>
    <property type="match status" value="1"/>
</dbReference>
<keyword evidence="3" id="KW-1185">Reference proteome</keyword>
<dbReference type="EMBL" id="CP043875">
    <property type="protein sequence ID" value="WOF15460.1"/>
    <property type="molecule type" value="Genomic_DNA"/>
</dbReference>
<dbReference type="Gene3D" id="3.30.70.20">
    <property type="match status" value="1"/>
</dbReference>
<dbReference type="GeneID" id="85228818"/>
<proteinExistence type="predicted"/>
<protein>
    <submittedName>
        <fullName evidence="2">Ferredoxin family protein</fullName>
    </submittedName>
</protein>
<dbReference type="PROSITE" id="PS51379">
    <property type="entry name" value="4FE4S_FER_2"/>
    <property type="match status" value="2"/>
</dbReference>
<evidence type="ECO:0000313" key="3">
    <source>
        <dbReference type="Proteomes" id="UP001301797"/>
    </source>
</evidence>
<feature type="domain" description="4Fe-4S ferredoxin-type" evidence="1">
    <location>
        <begin position="1"/>
        <end position="30"/>
    </location>
</feature>
<name>A0AA97F9U9_9EURY</name>
<dbReference type="Pfam" id="PF12800">
    <property type="entry name" value="Fer4_4"/>
    <property type="match status" value="1"/>
</dbReference>
<organism evidence="2 3">
    <name type="scientific">Methanochimaera problematica</name>
    <dbReference type="NCBI Taxonomy" id="2609417"/>
    <lineage>
        <taxon>Archaea</taxon>
        <taxon>Methanobacteriati</taxon>
        <taxon>Methanobacteriota</taxon>
        <taxon>Stenosarchaea group</taxon>
        <taxon>Methanomicrobia</taxon>
        <taxon>Methanomicrobiales</taxon>
        <taxon>Methanomicrobiaceae</taxon>
        <taxon>Methanochimaera</taxon>
    </lineage>
</organism>
<evidence type="ECO:0000313" key="2">
    <source>
        <dbReference type="EMBL" id="WOF15460.1"/>
    </source>
</evidence>
<dbReference type="SUPFAM" id="SSF54862">
    <property type="entry name" value="4Fe-4S ferredoxins"/>
    <property type="match status" value="1"/>
</dbReference>
<dbReference type="RefSeq" id="WP_317137030.1">
    <property type="nucleotide sequence ID" value="NZ_CP043875.1"/>
</dbReference>
<sequence length="90" mass="10443">MKLVIEEKLCKGCNLCTMVCPYNIFQEGTKLNEKGIVVPVLDRPERCTNCRLQKLYQRRLCGVCQLICPDQAIKWVEEGPYEPHKVVIEF</sequence>
<accession>A0AA97F9U9</accession>
<dbReference type="AlphaFoldDB" id="A0AA97F9U9"/>
<gene>
    <name evidence="2" type="ORF">F1737_01575</name>
</gene>
<dbReference type="Proteomes" id="UP001301797">
    <property type="component" value="Chromosome"/>
</dbReference>
<reference evidence="2 3" key="1">
    <citation type="submission" date="2019-09" db="EMBL/GenBank/DDBJ databases">
        <title>The complete genome of Methanoplanus sp. FWC-SCC4.</title>
        <authorList>
            <person name="Chen S.-C."/>
            <person name="Zhou Y.-Z."/>
            <person name="Lai M.-C."/>
        </authorList>
    </citation>
    <scope>NUCLEOTIDE SEQUENCE [LARGE SCALE GENOMIC DNA]</scope>
    <source>
        <strain evidence="2 3">FWC-SCC4</strain>
    </source>
</reference>
<evidence type="ECO:0000259" key="1">
    <source>
        <dbReference type="PROSITE" id="PS51379"/>
    </source>
</evidence>
<dbReference type="KEGG" id="mefw:F1737_01575"/>
<dbReference type="PROSITE" id="PS00198">
    <property type="entry name" value="4FE4S_FER_1"/>
    <property type="match status" value="1"/>
</dbReference>